<sequence>MSQKHLYVINPNSSETVTAGIAAAMAPLQRAGDPHITCVTIADGPPGIQTQFDVDRAALAVHKFAQEHLDDAAGFVTACFSDPGLHLLREIKGVLSFGISESAALTAMTLGQRFGVIAILDGSIGRHWRTWGAMGITQRVAGEVAIGRSVTELADQASTLKAMIAAGERLKQEHGASVLVMGCAGMAPFRERLQDALGLPVVEPTQAAVSMALGRLRLGW</sequence>
<dbReference type="Pfam" id="PF01177">
    <property type="entry name" value="Asp_Glu_race"/>
    <property type="match status" value="1"/>
</dbReference>
<gene>
    <name evidence="2" type="ORF">GCM10023165_09990</name>
</gene>
<dbReference type="InterPro" id="IPR053714">
    <property type="entry name" value="Iso_Racemase_Enz_sf"/>
</dbReference>
<dbReference type="InterPro" id="IPR015942">
    <property type="entry name" value="Asp/Glu/hydantoin_racemase"/>
</dbReference>
<dbReference type="InterPro" id="IPR052186">
    <property type="entry name" value="Hydantoin_racemase-like"/>
</dbReference>
<dbReference type="Proteomes" id="UP001500975">
    <property type="component" value="Unassembled WGS sequence"/>
</dbReference>
<protein>
    <submittedName>
        <fullName evidence="2">Aspartate/glutamate racemase family protein</fullName>
    </submittedName>
</protein>
<dbReference type="EMBL" id="BAABGJ010000009">
    <property type="protein sequence ID" value="GAA4334299.1"/>
    <property type="molecule type" value="Genomic_DNA"/>
</dbReference>
<comment type="similarity">
    <text evidence="1">Belongs to the HyuE racemase family.</text>
</comment>
<accession>A0ABP8H597</accession>
<reference evidence="3" key="1">
    <citation type="journal article" date="2019" name="Int. J. Syst. Evol. Microbiol.">
        <title>The Global Catalogue of Microorganisms (GCM) 10K type strain sequencing project: providing services to taxonomists for standard genome sequencing and annotation.</title>
        <authorList>
            <consortium name="The Broad Institute Genomics Platform"/>
            <consortium name="The Broad Institute Genome Sequencing Center for Infectious Disease"/>
            <person name="Wu L."/>
            <person name="Ma J."/>
        </authorList>
    </citation>
    <scope>NUCLEOTIDE SEQUENCE [LARGE SCALE GENOMIC DNA]</scope>
    <source>
        <strain evidence="3">JCM 17804</strain>
    </source>
</reference>
<keyword evidence="3" id="KW-1185">Reference proteome</keyword>
<organism evidence="2 3">
    <name type="scientific">Variovorax defluvii</name>
    <dbReference type="NCBI Taxonomy" id="913761"/>
    <lineage>
        <taxon>Bacteria</taxon>
        <taxon>Pseudomonadati</taxon>
        <taxon>Pseudomonadota</taxon>
        <taxon>Betaproteobacteria</taxon>
        <taxon>Burkholderiales</taxon>
        <taxon>Comamonadaceae</taxon>
        <taxon>Variovorax</taxon>
    </lineage>
</organism>
<dbReference type="Gene3D" id="3.40.50.12500">
    <property type="match status" value="1"/>
</dbReference>
<dbReference type="RefSeq" id="WP_345536309.1">
    <property type="nucleotide sequence ID" value="NZ_BAABGJ010000009.1"/>
</dbReference>
<evidence type="ECO:0000313" key="2">
    <source>
        <dbReference type="EMBL" id="GAA4334299.1"/>
    </source>
</evidence>
<proteinExistence type="inferred from homology"/>
<dbReference type="PANTHER" id="PTHR28047:SF5">
    <property type="entry name" value="PROTEIN DCG1"/>
    <property type="match status" value="1"/>
</dbReference>
<evidence type="ECO:0000313" key="3">
    <source>
        <dbReference type="Proteomes" id="UP001500975"/>
    </source>
</evidence>
<dbReference type="PANTHER" id="PTHR28047">
    <property type="entry name" value="PROTEIN DCG1"/>
    <property type="match status" value="1"/>
</dbReference>
<evidence type="ECO:0000256" key="1">
    <source>
        <dbReference type="ARBA" id="ARBA00038414"/>
    </source>
</evidence>
<name>A0ABP8H597_9BURK</name>
<comment type="caution">
    <text evidence="2">The sequence shown here is derived from an EMBL/GenBank/DDBJ whole genome shotgun (WGS) entry which is preliminary data.</text>
</comment>